<gene>
    <name evidence="2" type="ORF">PCOR1329_LOCUS78835</name>
</gene>
<evidence type="ECO:0000256" key="1">
    <source>
        <dbReference type="SAM" id="MobiDB-lite"/>
    </source>
</evidence>
<dbReference type="EMBL" id="CAUYUJ010021026">
    <property type="protein sequence ID" value="CAK0902124.1"/>
    <property type="molecule type" value="Genomic_DNA"/>
</dbReference>
<protein>
    <submittedName>
        <fullName evidence="2">Uncharacterized protein</fullName>
    </submittedName>
</protein>
<reference evidence="2" key="1">
    <citation type="submission" date="2023-10" db="EMBL/GenBank/DDBJ databases">
        <authorList>
            <person name="Chen Y."/>
            <person name="Shah S."/>
            <person name="Dougan E. K."/>
            <person name="Thang M."/>
            <person name="Chan C."/>
        </authorList>
    </citation>
    <scope>NUCLEOTIDE SEQUENCE [LARGE SCALE GENOMIC DNA]</scope>
</reference>
<dbReference type="Proteomes" id="UP001189429">
    <property type="component" value="Unassembled WGS sequence"/>
</dbReference>
<proteinExistence type="predicted"/>
<feature type="region of interest" description="Disordered" evidence="1">
    <location>
        <begin position="32"/>
        <end position="69"/>
    </location>
</feature>
<organism evidence="2 3">
    <name type="scientific">Prorocentrum cordatum</name>
    <dbReference type="NCBI Taxonomy" id="2364126"/>
    <lineage>
        <taxon>Eukaryota</taxon>
        <taxon>Sar</taxon>
        <taxon>Alveolata</taxon>
        <taxon>Dinophyceae</taxon>
        <taxon>Prorocentrales</taxon>
        <taxon>Prorocentraceae</taxon>
        <taxon>Prorocentrum</taxon>
    </lineage>
</organism>
<accession>A0ABN9XQB4</accession>
<comment type="caution">
    <text evidence="2">The sequence shown here is derived from an EMBL/GenBank/DDBJ whole genome shotgun (WGS) entry which is preliminary data.</text>
</comment>
<evidence type="ECO:0000313" key="2">
    <source>
        <dbReference type="EMBL" id="CAK0902124.1"/>
    </source>
</evidence>
<sequence>MMAEASKERQSPAEASAMRQDELLGMVAQMASDASAGHRAGASGFPREGPEAGGGRPREGRRPQPRGPLGFFDYRAGGINNSWLVFRAANSIILLSLFALICSVRGYSLALSTHPHLYTRPVSRLGHQRGTHGGSSSIAAGSDCSALRPWPFQGREVVLRPRRTAPTVCHLLCFARVVAPVPACSKRFTAAPLLGGVQNCELKNPLQPLRSYLSVRGSSLA</sequence>
<name>A0ABN9XQB4_9DINO</name>
<evidence type="ECO:0000313" key="3">
    <source>
        <dbReference type="Proteomes" id="UP001189429"/>
    </source>
</evidence>
<keyword evidence="3" id="KW-1185">Reference proteome</keyword>